<evidence type="ECO:0008006" key="3">
    <source>
        <dbReference type="Google" id="ProtNLM"/>
    </source>
</evidence>
<protein>
    <recommendedName>
        <fullName evidence="3">Nitrogen fixation protein NifS</fullName>
    </recommendedName>
</protein>
<reference evidence="1 2" key="1">
    <citation type="submission" date="2018-04" db="EMBL/GenBank/DDBJ databases">
        <title>Novel Campyloabacter and Helicobacter Species and Strains.</title>
        <authorList>
            <person name="Mannion A.J."/>
            <person name="Shen Z."/>
            <person name="Fox J.G."/>
        </authorList>
    </citation>
    <scope>NUCLEOTIDE SEQUENCE [LARGE SCALE GENOMIC DNA]</scope>
    <source>
        <strain evidence="1 2">MIT 12-6600</strain>
    </source>
</reference>
<comment type="caution">
    <text evidence="1">The sequence shown here is derived from an EMBL/GenBank/DDBJ whole genome shotgun (WGS) entry which is preliminary data.</text>
</comment>
<sequence length="348" mass="39403">MYRLEYLANFARNKEACAIITNQEFGITNPFSLEDSKHTKTLQKRIGEIFGREYVQFFGCTKEDFIALFLKLGATKSALSVGFSQAAYQSFNFFENLQKLIMPTPQSLCTHNAQYYFIPYIDEDILRINPILEYAKALDSMGREYVLFVEISALLQVGAWESITSLSHPNIAFVVNAERIGLMPRSGCIIHSIPHLTQHIDSLLPNGFLESLLYVYQQLQNDTHLWQYCTQNYNALLLQNLQNLLGDRIGVFTPLQECFGNCLALRISGIKARVLAQSLLLEDVAIINGMDCLLGNFKPSFVLRELGYEDAHCRELISISFMNLSPSDLTLIAQKIAKVCEITQALEI</sequence>
<dbReference type="SUPFAM" id="SSF53383">
    <property type="entry name" value="PLP-dependent transferases"/>
    <property type="match status" value="1"/>
</dbReference>
<organism evidence="1 2">
    <name type="scientific">Helicobacter equorum</name>
    <dbReference type="NCBI Taxonomy" id="361872"/>
    <lineage>
        <taxon>Bacteria</taxon>
        <taxon>Pseudomonadati</taxon>
        <taxon>Campylobacterota</taxon>
        <taxon>Epsilonproteobacteria</taxon>
        <taxon>Campylobacterales</taxon>
        <taxon>Helicobacteraceae</taxon>
        <taxon>Helicobacter</taxon>
    </lineage>
</organism>
<dbReference type="InterPro" id="IPR015422">
    <property type="entry name" value="PyrdxlP-dep_Trfase_small"/>
</dbReference>
<keyword evidence="2" id="KW-1185">Reference proteome</keyword>
<dbReference type="Gene3D" id="3.90.1150.10">
    <property type="entry name" value="Aspartate Aminotransferase, domain 1"/>
    <property type="match status" value="1"/>
</dbReference>
<accession>A0A3D8IS65</accession>
<dbReference type="RefSeq" id="WP_115570648.1">
    <property type="nucleotide sequence ID" value="NZ_NXLT01000002.1"/>
</dbReference>
<dbReference type="Proteomes" id="UP000256514">
    <property type="component" value="Unassembled WGS sequence"/>
</dbReference>
<dbReference type="InterPro" id="IPR015424">
    <property type="entry name" value="PyrdxlP-dep_Trfase"/>
</dbReference>
<gene>
    <name evidence="1" type="ORF">CQA54_02575</name>
</gene>
<evidence type="ECO:0000313" key="1">
    <source>
        <dbReference type="EMBL" id="RDU67830.1"/>
    </source>
</evidence>
<dbReference type="OrthoDB" id="5343166at2"/>
<dbReference type="AlphaFoldDB" id="A0A3D8IS65"/>
<dbReference type="EMBL" id="NXLT01000002">
    <property type="protein sequence ID" value="RDU67830.1"/>
    <property type="molecule type" value="Genomic_DNA"/>
</dbReference>
<proteinExistence type="predicted"/>
<name>A0A3D8IS65_9HELI</name>
<evidence type="ECO:0000313" key="2">
    <source>
        <dbReference type="Proteomes" id="UP000256514"/>
    </source>
</evidence>